<evidence type="ECO:0000313" key="1">
    <source>
        <dbReference type="EMBL" id="GAA3496711.1"/>
    </source>
</evidence>
<protein>
    <recommendedName>
        <fullName evidence="3">Apea-like HEPN domain-containing protein</fullName>
    </recommendedName>
</protein>
<proteinExistence type="predicted"/>
<name>A0ABP6TQK6_9ACTN</name>
<reference evidence="2" key="1">
    <citation type="journal article" date="2019" name="Int. J. Syst. Evol. Microbiol.">
        <title>The Global Catalogue of Microorganisms (GCM) 10K type strain sequencing project: providing services to taxonomists for standard genome sequencing and annotation.</title>
        <authorList>
            <consortium name="The Broad Institute Genomics Platform"/>
            <consortium name="The Broad Institute Genome Sequencing Center for Infectious Disease"/>
            <person name="Wu L."/>
            <person name="Ma J."/>
        </authorList>
    </citation>
    <scope>NUCLEOTIDE SEQUENCE [LARGE SCALE GENOMIC DNA]</scope>
    <source>
        <strain evidence="2">JCM 4816</strain>
    </source>
</reference>
<accession>A0ABP6TQK6</accession>
<keyword evidence="2" id="KW-1185">Reference proteome</keyword>
<organism evidence="1 2">
    <name type="scientific">Streptomyces prasinosporus</name>
    <dbReference type="NCBI Taxonomy" id="68256"/>
    <lineage>
        <taxon>Bacteria</taxon>
        <taxon>Bacillati</taxon>
        <taxon>Actinomycetota</taxon>
        <taxon>Actinomycetes</taxon>
        <taxon>Kitasatosporales</taxon>
        <taxon>Streptomycetaceae</taxon>
        <taxon>Streptomyces</taxon>
        <taxon>Streptomyces albogriseolus group</taxon>
    </lineage>
</organism>
<evidence type="ECO:0008006" key="3">
    <source>
        <dbReference type="Google" id="ProtNLM"/>
    </source>
</evidence>
<dbReference type="Proteomes" id="UP001501455">
    <property type="component" value="Unassembled WGS sequence"/>
</dbReference>
<gene>
    <name evidence="1" type="ORF">GCM10019016_038120</name>
</gene>
<evidence type="ECO:0000313" key="2">
    <source>
        <dbReference type="Proteomes" id="UP001501455"/>
    </source>
</evidence>
<dbReference type="EMBL" id="BAAAXF010000025">
    <property type="protein sequence ID" value="GAA3496711.1"/>
    <property type="molecule type" value="Genomic_DNA"/>
</dbReference>
<sequence>MQMDQTSQLRVELTRWLTQVREASALGTHESDWRPLAGLPAWPCVRNCVSALAPPERRDDLYAADGSLRDETLLYLSGLSRVAHAVGHGADIDDDQVAARFSTFCTAPRPASEDWLLLDGQAPAGTDIPLGEYTLRTLRRDELRHLRPPLHSITGSVEEAPAAENVLDGALVLQRTVNERALVNGYRFPLMGMHTRPELLHWRPLLTLLLWSSNMLRMNAWFIVERERRADLHAGTVPVVPDIHVDDTGREIEYERRDTGLWRVTKMDLPRLNAFATAVDGLISTVLAGADQKSKRAKMRARRLQRASEHLVRAAHRTYGNDFVWEDDADEVTLHYVIALEALLADEEQADLSRKVKQRAAALWMTDSHRLAVAQVVGRAYGRRSKYAHGDETGDADTKELHQLRRVAHSTLLRWLVTTVSTGPDLPLELDKTLLSDELRTSTVTAPLRSFYEATPPVRLPADLLSS</sequence>
<comment type="caution">
    <text evidence="1">The sequence shown here is derived from an EMBL/GenBank/DDBJ whole genome shotgun (WGS) entry which is preliminary data.</text>
</comment>